<gene>
    <name evidence="3" type="ORF">WMO14_11870</name>
</gene>
<feature type="transmembrane region" description="Helical" evidence="1">
    <location>
        <begin position="177"/>
        <end position="199"/>
    </location>
</feature>
<organism evidence="3 4">
    <name type="scientific">[Lactobacillus] rogosae</name>
    <dbReference type="NCBI Taxonomy" id="706562"/>
    <lineage>
        <taxon>Bacteria</taxon>
        <taxon>Bacillati</taxon>
        <taxon>Bacillota</taxon>
        <taxon>Clostridia</taxon>
        <taxon>Lachnospirales</taxon>
        <taxon>Lachnospiraceae</taxon>
        <taxon>Lachnospira</taxon>
    </lineage>
</organism>
<dbReference type="EMBL" id="JBBMER010000010">
    <property type="protein sequence ID" value="MEQ2380554.1"/>
    <property type="molecule type" value="Genomic_DNA"/>
</dbReference>
<evidence type="ECO:0000313" key="3">
    <source>
        <dbReference type="EMBL" id="MEQ2380554.1"/>
    </source>
</evidence>
<dbReference type="CDD" id="cd07341">
    <property type="entry name" value="M56_BlaR1_MecR1_like"/>
    <property type="match status" value="1"/>
</dbReference>
<dbReference type="InterPro" id="IPR052173">
    <property type="entry name" value="Beta-lactam_resp_regulator"/>
</dbReference>
<comment type="caution">
    <text evidence="3">The sequence shown here is derived from an EMBL/GenBank/DDBJ whole genome shotgun (WGS) entry which is preliminary data.</text>
</comment>
<evidence type="ECO:0000256" key="1">
    <source>
        <dbReference type="SAM" id="Phobius"/>
    </source>
</evidence>
<keyword evidence="1" id="KW-0812">Transmembrane</keyword>
<evidence type="ECO:0000313" key="4">
    <source>
        <dbReference type="Proteomes" id="UP001442364"/>
    </source>
</evidence>
<reference evidence="3 4" key="1">
    <citation type="submission" date="2024-03" db="EMBL/GenBank/DDBJ databases">
        <title>Human intestinal bacterial collection.</title>
        <authorList>
            <person name="Pauvert C."/>
            <person name="Hitch T.C.A."/>
            <person name="Clavel T."/>
        </authorList>
    </citation>
    <scope>NUCLEOTIDE SEQUENCE [LARGE SCALE GENOMIC DNA]</scope>
    <source>
        <strain evidence="3 4">CLA-AA-H255</strain>
    </source>
</reference>
<accession>A0ABV1C0A2</accession>
<name>A0ABV1C0A2_9FIRM</name>
<feature type="domain" description="Peptidase M56" evidence="2">
    <location>
        <begin position="10"/>
        <end position="246"/>
    </location>
</feature>
<keyword evidence="1" id="KW-1133">Transmembrane helix</keyword>
<dbReference type="RefSeq" id="WP_349153889.1">
    <property type="nucleotide sequence ID" value="NZ_JBBMER010000010.1"/>
</dbReference>
<sequence length="383" mass="43628">MGLKLYTDILENNIRVMAAILICLLICGLMRIKSAKLKLLLMSLVWVRILIPLSIRFNIKRVSTDILSEVSYTDSVTGITINMYEILAVIWLLGIVVIFLHNMLADMKFRNGLSTSIPQEILAGGKRVKVYRSDYISSGLVYGVVRPKVYISYAVNDEDVPYLYEHEYTHIRHRHHIIKIITGIAAVIYWYNPLVWMFYKYYAEYIELSCDYDCCNRHRDDEDWSKKYANILLNSAYKGNVTKVRVLGFNNDYRITINRIGNIMKPQSASTSKVAVSLLILTVVMAALFIKPTVQYVEAGGSEVNRSTDVIEKIEQTDKSVQIEDEEQAEDEVIKTEQKEVDGKVLGTGGQYVQSYQEVIDDDGNLVKVVVKYPDGSSDSINE</sequence>
<dbReference type="InterPro" id="IPR008756">
    <property type="entry name" value="Peptidase_M56"/>
</dbReference>
<feature type="transmembrane region" description="Helical" evidence="1">
    <location>
        <begin position="12"/>
        <end position="32"/>
    </location>
</feature>
<dbReference type="Proteomes" id="UP001442364">
    <property type="component" value="Unassembled WGS sequence"/>
</dbReference>
<feature type="transmembrane region" description="Helical" evidence="1">
    <location>
        <begin position="39"/>
        <end position="59"/>
    </location>
</feature>
<proteinExistence type="predicted"/>
<feature type="transmembrane region" description="Helical" evidence="1">
    <location>
        <begin position="79"/>
        <end position="100"/>
    </location>
</feature>
<dbReference type="PANTHER" id="PTHR34978:SF3">
    <property type="entry name" value="SLR0241 PROTEIN"/>
    <property type="match status" value="1"/>
</dbReference>
<protein>
    <submittedName>
        <fullName evidence="3">M56 family metallopeptidase</fullName>
    </submittedName>
</protein>
<keyword evidence="1" id="KW-0472">Membrane</keyword>
<dbReference type="PANTHER" id="PTHR34978">
    <property type="entry name" value="POSSIBLE SENSOR-TRANSDUCER PROTEIN BLAR"/>
    <property type="match status" value="1"/>
</dbReference>
<dbReference type="Pfam" id="PF05569">
    <property type="entry name" value="Peptidase_M56"/>
    <property type="match status" value="1"/>
</dbReference>
<evidence type="ECO:0000259" key="2">
    <source>
        <dbReference type="Pfam" id="PF05569"/>
    </source>
</evidence>
<keyword evidence="4" id="KW-1185">Reference proteome</keyword>